<name>A0A3N5DCG1_9SPHN</name>
<dbReference type="OrthoDB" id="7390129at2"/>
<dbReference type="AlphaFoldDB" id="A0A3N5DCG1"/>
<evidence type="ECO:0000313" key="2">
    <source>
        <dbReference type="EMBL" id="RPF72488.1"/>
    </source>
</evidence>
<evidence type="ECO:0000256" key="1">
    <source>
        <dbReference type="SAM" id="Phobius"/>
    </source>
</evidence>
<accession>A0A3N5DCG1</accession>
<dbReference type="InterPro" id="IPR011990">
    <property type="entry name" value="TPR-like_helical_dom_sf"/>
</dbReference>
<comment type="caution">
    <text evidence="2">The sequence shown here is derived from an EMBL/GenBank/DDBJ whole genome shotgun (WGS) entry which is preliminary data.</text>
</comment>
<dbReference type="Gene3D" id="1.25.40.10">
    <property type="entry name" value="Tetratricopeptide repeat domain"/>
    <property type="match status" value="1"/>
</dbReference>
<dbReference type="RefSeq" id="WP_123882185.1">
    <property type="nucleotide sequence ID" value="NZ_RPFZ01000001.1"/>
</dbReference>
<reference evidence="2 3" key="1">
    <citation type="submission" date="2018-11" db="EMBL/GenBank/DDBJ databases">
        <title>Erythrobacter spongiae sp. nov., isolated from a marine sponge.</title>
        <authorList>
            <person name="Zhuang L."/>
            <person name="Luo L."/>
        </authorList>
    </citation>
    <scope>NUCLEOTIDE SEQUENCE [LARGE SCALE GENOMIC DNA]</scope>
    <source>
        <strain evidence="2 3">HN-E23</strain>
    </source>
</reference>
<protein>
    <submittedName>
        <fullName evidence="2">Cytochrome C biosynthesis protein</fullName>
    </submittedName>
</protein>
<keyword evidence="3" id="KW-1185">Reference proteome</keyword>
<dbReference type="SUPFAM" id="SSF48452">
    <property type="entry name" value="TPR-like"/>
    <property type="match status" value="1"/>
</dbReference>
<gene>
    <name evidence="2" type="ORF">EG799_13280</name>
</gene>
<dbReference type="EMBL" id="RPFZ01000001">
    <property type="protein sequence ID" value="RPF72488.1"/>
    <property type="molecule type" value="Genomic_DNA"/>
</dbReference>
<sequence>MTWLPVVALAAIAFAVAAFVLKLPRGAWTTLGAALVFGLAGYAMQARPGLPASPTASGDGSDPVLFDVVETRRELIDLPEQSSAPLLVTADAMARRGRYVDASHLLAGILQNDPRDFEAWLAQGNALLEHAGGVLTPSALYAYRRAAALKPEHLAPGYFIGLALIRSGRPAEAAEVWRATLASGPADAKGRALLELQVERLAALLDATGAPGGRAGTPIADQAP</sequence>
<keyword evidence="1" id="KW-0472">Membrane</keyword>
<feature type="transmembrane region" description="Helical" evidence="1">
    <location>
        <begin position="27"/>
        <end position="44"/>
    </location>
</feature>
<dbReference type="Proteomes" id="UP000275232">
    <property type="component" value="Unassembled WGS sequence"/>
</dbReference>
<keyword evidence="1" id="KW-1133">Transmembrane helix</keyword>
<keyword evidence="1" id="KW-0812">Transmembrane</keyword>
<evidence type="ECO:0000313" key="3">
    <source>
        <dbReference type="Proteomes" id="UP000275232"/>
    </source>
</evidence>
<organism evidence="2 3">
    <name type="scientific">Aurantiacibacter spongiae</name>
    <dbReference type="NCBI Taxonomy" id="2488860"/>
    <lineage>
        <taxon>Bacteria</taxon>
        <taxon>Pseudomonadati</taxon>
        <taxon>Pseudomonadota</taxon>
        <taxon>Alphaproteobacteria</taxon>
        <taxon>Sphingomonadales</taxon>
        <taxon>Erythrobacteraceae</taxon>
        <taxon>Aurantiacibacter</taxon>
    </lineage>
</organism>
<proteinExistence type="predicted"/>